<sequence>MSESVDWEDKKYQEVFDDETRLLVRRRAADESCTIDDIQGILDSLYVLDGNNAEGRSSVQQIVLSATIAAYEAFIHQWRKEFTI</sequence>
<dbReference type="Proteomes" id="UP000014634">
    <property type="component" value="Unassembled WGS sequence"/>
</dbReference>
<accession>A0AA87NSY2</accession>
<comment type="caution">
    <text evidence="1">The sequence shown here is derived from an EMBL/GenBank/DDBJ whole genome shotgun (WGS) entry which is preliminary data.</text>
</comment>
<dbReference type="RefSeq" id="WP_016524060.1">
    <property type="nucleotide sequence ID" value="NZ_KE332517.1"/>
</dbReference>
<dbReference type="EMBL" id="ATFE01000015">
    <property type="protein sequence ID" value="EPF27836.1"/>
    <property type="molecule type" value="Genomic_DNA"/>
</dbReference>
<evidence type="ECO:0000313" key="2">
    <source>
        <dbReference type="Proteomes" id="UP000014634"/>
    </source>
</evidence>
<gene>
    <name evidence="1" type="ORF">HMPREF9195_02136</name>
</gene>
<evidence type="ECO:0000313" key="1">
    <source>
        <dbReference type="EMBL" id="EPF27836.1"/>
    </source>
</evidence>
<protein>
    <submittedName>
        <fullName evidence="1">Uncharacterized protein</fullName>
    </submittedName>
</protein>
<reference evidence="1 2" key="1">
    <citation type="submission" date="2013-04" db="EMBL/GenBank/DDBJ databases">
        <title>The Genome Sequence of Treponema medium ATCC 700293.</title>
        <authorList>
            <consortium name="The Broad Institute Genomics Platform"/>
            <person name="Earl A."/>
            <person name="Ward D."/>
            <person name="Feldgarden M."/>
            <person name="Gevers D."/>
            <person name="Leonetti C."/>
            <person name="Blanton J.M."/>
            <person name="Dewhirst F.E."/>
            <person name="Izard J."/>
            <person name="Walker B."/>
            <person name="Young S."/>
            <person name="Zeng Q."/>
            <person name="Gargeya S."/>
            <person name="Fitzgerald M."/>
            <person name="Haas B."/>
            <person name="Abouelleil A."/>
            <person name="Allen A.W."/>
            <person name="Alvarado L."/>
            <person name="Arachchi H.M."/>
            <person name="Berlin A.M."/>
            <person name="Chapman S.B."/>
            <person name="Gainer-Dewar J."/>
            <person name="Goldberg J."/>
            <person name="Griggs A."/>
            <person name="Gujja S."/>
            <person name="Hansen M."/>
            <person name="Howarth C."/>
            <person name="Imamovic A."/>
            <person name="Ireland A."/>
            <person name="Larimer J."/>
            <person name="McCowan C."/>
            <person name="Murphy C."/>
            <person name="Pearson M."/>
            <person name="Poon T.W."/>
            <person name="Priest M."/>
            <person name="Roberts A."/>
            <person name="Saif S."/>
            <person name="Shea T."/>
            <person name="Sisk P."/>
            <person name="Sykes S."/>
            <person name="Wortman J."/>
            <person name="Nusbaum C."/>
            <person name="Birren B."/>
        </authorList>
    </citation>
    <scope>NUCLEOTIDE SEQUENCE [LARGE SCALE GENOMIC DNA]</scope>
    <source>
        <strain evidence="1 2">ATCC 700293</strain>
    </source>
</reference>
<name>A0AA87NSY2_TREMD</name>
<proteinExistence type="predicted"/>
<dbReference type="AlphaFoldDB" id="A0AA87NSY2"/>
<organism evidence="1 2">
    <name type="scientific">Treponema medium ATCC 700293</name>
    <dbReference type="NCBI Taxonomy" id="1125700"/>
    <lineage>
        <taxon>Bacteria</taxon>
        <taxon>Pseudomonadati</taxon>
        <taxon>Spirochaetota</taxon>
        <taxon>Spirochaetia</taxon>
        <taxon>Spirochaetales</taxon>
        <taxon>Treponemataceae</taxon>
        <taxon>Treponema</taxon>
    </lineage>
</organism>